<keyword evidence="2" id="KW-1185">Reference proteome</keyword>
<proteinExistence type="predicted"/>
<protein>
    <submittedName>
        <fullName evidence="1">Uncharacterized protein</fullName>
    </submittedName>
</protein>
<organism evidence="1 2">
    <name type="scientific">Parelaphostrongylus tenuis</name>
    <name type="common">Meningeal worm</name>
    <dbReference type="NCBI Taxonomy" id="148309"/>
    <lineage>
        <taxon>Eukaryota</taxon>
        <taxon>Metazoa</taxon>
        <taxon>Ecdysozoa</taxon>
        <taxon>Nematoda</taxon>
        <taxon>Chromadorea</taxon>
        <taxon>Rhabditida</taxon>
        <taxon>Rhabditina</taxon>
        <taxon>Rhabditomorpha</taxon>
        <taxon>Strongyloidea</taxon>
        <taxon>Metastrongylidae</taxon>
        <taxon>Parelaphostrongylus</taxon>
    </lineage>
</organism>
<evidence type="ECO:0000313" key="2">
    <source>
        <dbReference type="Proteomes" id="UP001196413"/>
    </source>
</evidence>
<accession>A0AAD5QFY8</accession>
<dbReference type="AlphaFoldDB" id="A0AAD5QFY8"/>
<dbReference type="EMBL" id="JAHQIW010000153">
    <property type="protein sequence ID" value="KAJ1346240.1"/>
    <property type="molecule type" value="Genomic_DNA"/>
</dbReference>
<dbReference type="Proteomes" id="UP001196413">
    <property type="component" value="Unassembled WGS sequence"/>
</dbReference>
<reference evidence="1" key="1">
    <citation type="submission" date="2021-06" db="EMBL/GenBank/DDBJ databases">
        <title>Parelaphostrongylus tenuis whole genome reference sequence.</title>
        <authorList>
            <person name="Garwood T.J."/>
            <person name="Larsen P.A."/>
            <person name="Fountain-Jones N.M."/>
            <person name="Garbe J.R."/>
            <person name="Macchietto M.G."/>
            <person name="Kania S.A."/>
            <person name="Gerhold R.W."/>
            <person name="Richards J.E."/>
            <person name="Wolf T.M."/>
        </authorList>
    </citation>
    <scope>NUCLEOTIDE SEQUENCE</scope>
    <source>
        <strain evidence="1">MNPRO001-30</strain>
        <tissue evidence="1">Meninges</tissue>
    </source>
</reference>
<comment type="caution">
    <text evidence="1">The sequence shown here is derived from an EMBL/GenBank/DDBJ whole genome shotgun (WGS) entry which is preliminary data.</text>
</comment>
<gene>
    <name evidence="1" type="ORF">KIN20_000993</name>
</gene>
<feature type="non-terminal residue" evidence="1">
    <location>
        <position position="1"/>
    </location>
</feature>
<evidence type="ECO:0000313" key="1">
    <source>
        <dbReference type="EMBL" id="KAJ1346240.1"/>
    </source>
</evidence>
<sequence length="152" mass="17124">FLEDFMFWSYYGFADKLPVMAGFYNDTVKIESVDKPLFSLTESSILFKVCNDVIVDDLKVGVLQKDEAINGTLLLSLTKFSNLGKVFSADYTKHLYPSFSVKRKSDGSLIEPSQYLFNGYKDFGSPSGKYTASQIVGDPLIRIPLKWPFVSD</sequence>
<name>A0AAD5QFY8_PARTN</name>